<dbReference type="InterPro" id="IPR000808">
    <property type="entry name" value="Mrp-like_CS"/>
</dbReference>
<dbReference type="PROSITE" id="PS01215">
    <property type="entry name" value="MRP"/>
    <property type="match status" value="1"/>
</dbReference>
<evidence type="ECO:0000256" key="6">
    <source>
        <dbReference type="ARBA" id="ARBA00023004"/>
    </source>
</evidence>
<dbReference type="GO" id="GO:0016887">
    <property type="term" value="F:ATP hydrolysis activity"/>
    <property type="evidence" value="ECO:0007669"/>
    <property type="project" value="UniProtKB-UniRule"/>
</dbReference>
<keyword evidence="5 8" id="KW-0067">ATP-binding</keyword>
<comment type="similarity">
    <text evidence="1">In the N-terminal section; belongs to the MIP18 family.</text>
</comment>
<dbReference type="Proteomes" id="UP000823750">
    <property type="component" value="Unassembled WGS sequence"/>
</dbReference>
<dbReference type="Gene3D" id="3.40.50.300">
    <property type="entry name" value="P-loop containing nucleotide triphosphate hydrolases"/>
    <property type="match status" value="1"/>
</dbReference>
<evidence type="ECO:0000313" key="10">
    <source>
        <dbReference type="EMBL" id="MBO8486170.1"/>
    </source>
</evidence>
<dbReference type="InterPro" id="IPR027417">
    <property type="entry name" value="P-loop_NTPase"/>
</dbReference>
<dbReference type="AlphaFoldDB" id="A0A9D9NRT9"/>
<evidence type="ECO:0000256" key="8">
    <source>
        <dbReference type="HAMAP-Rule" id="MF_02040"/>
    </source>
</evidence>
<comment type="similarity">
    <text evidence="8">Belongs to the Mrp/NBP35 ATP-binding proteins family.</text>
</comment>
<dbReference type="SUPFAM" id="SSF52540">
    <property type="entry name" value="P-loop containing nucleoside triphosphate hydrolases"/>
    <property type="match status" value="1"/>
</dbReference>
<evidence type="ECO:0000256" key="3">
    <source>
        <dbReference type="ARBA" id="ARBA00022723"/>
    </source>
</evidence>
<keyword evidence="3 8" id="KW-0479">Metal-binding</keyword>
<feature type="domain" description="MIP18 family-like" evidence="9">
    <location>
        <begin position="5"/>
        <end position="74"/>
    </location>
</feature>
<dbReference type="GO" id="GO:0016226">
    <property type="term" value="P:iron-sulfur cluster assembly"/>
    <property type="evidence" value="ECO:0007669"/>
    <property type="project" value="InterPro"/>
</dbReference>
<dbReference type="InterPro" id="IPR044304">
    <property type="entry name" value="NUBPL-like"/>
</dbReference>
<evidence type="ECO:0000256" key="1">
    <source>
        <dbReference type="ARBA" id="ARBA00007352"/>
    </source>
</evidence>
<dbReference type="Pfam" id="PF01883">
    <property type="entry name" value="FeS_assembly_P"/>
    <property type="match status" value="1"/>
</dbReference>
<comment type="similarity">
    <text evidence="2">In the C-terminal section; belongs to the Mrp/NBP35 ATP-binding proteins family.</text>
</comment>
<evidence type="ECO:0000313" key="11">
    <source>
        <dbReference type="Proteomes" id="UP000823750"/>
    </source>
</evidence>
<dbReference type="EMBL" id="JADILX010000103">
    <property type="protein sequence ID" value="MBO8486170.1"/>
    <property type="molecule type" value="Genomic_DNA"/>
</dbReference>
<organism evidence="10 11">
    <name type="scientific">Candidatus Cryptobacteroides excrementavium</name>
    <dbReference type="NCBI Taxonomy" id="2840759"/>
    <lineage>
        <taxon>Bacteria</taxon>
        <taxon>Pseudomonadati</taxon>
        <taxon>Bacteroidota</taxon>
        <taxon>Bacteroidia</taxon>
        <taxon>Bacteroidales</taxon>
        <taxon>Candidatus Cryptobacteroides</taxon>
    </lineage>
</organism>
<dbReference type="Pfam" id="PF10609">
    <property type="entry name" value="ParA"/>
    <property type="match status" value="1"/>
</dbReference>
<keyword evidence="8" id="KW-0378">Hydrolase</keyword>
<dbReference type="Gene3D" id="3.30.300.130">
    <property type="entry name" value="Fe-S cluster assembly (FSCA)"/>
    <property type="match status" value="1"/>
</dbReference>
<accession>A0A9D9NRT9</accession>
<dbReference type="SUPFAM" id="SSF117916">
    <property type="entry name" value="Fe-S cluster assembly (FSCA) domain-like"/>
    <property type="match status" value="1"/>
</dbReference>
<name>A0A9D9NRT9_9BACT</name>
<feature type="binding site" evidence="8">
    <location>
        <begin position="109"/>
        <end position="116"/>
    </location>
    <ligand>
        <name>ATP</name>
        <dbReference type="ChEBI" id="CHEBI:30616"/>
    </ligand>
</feature>
<reference evidence="10" key="1">
    <citation type="submission" date="2020-10" db="EMBL/GenBank/DDBJ databases">
        <authorList>
            <person name="Gilroy R."/>
        </authorList>
    </citation>
    <scope>NUCLEOTIDE SEQUENCE</scope>
    <source>
        <strain evidence="10">B2-16538</strain>
    </source>
</reference>
<dbReference type="PANTHER" id="PTHR42961">
    <property type="entry name" value="IRON-SULFUR PROTEIN NUBPL"/>
    <property type="match status" value="1"/>
</dbReference>
<evidence type="ECO:0000256" key="7">
    <source>
        <dbReference type="ARBA" id="ARBA00023014"/>
    </source>
</evidence>
<evidence type="ECO:0000259" key="9">
    <source>
        <dbReference type="Pfam" id="PF01883"/>
    </source>
</evidence>
<dbReference type="FunFam" id="3.40.50.300:FF:001119">
    <property type="entry name" value="Iron-sulfur cluster carrier protein"/>
    <property type="match status" value="1"/>
</dbReference>
<keyword evidence="4 8" id="KW-0547">Nucleotide-binding</keyword>
<comment type="subunit">
    <text evidence="8">Homodimer.</text>
</comment>
<comment type="caution">
    <text evidence="10">The sequence shown here is derived from an EMBL/GenBank/DDBJ whole genome shotgun (WGS) entry which is preliminary data.</text>
</comment>
<keyword evidence="7 8" id="KW-0411">Iron-sulfur</keyword>
<dbReference type="InterPro" id="IPR002744">
    <property type="entry name" value="MIP18-like"/>
</dbReference>
<evidence type="ECO:0000256" key="2">
    <source>
        <dbReference type="ARBA" id="ARBA00008205"/>
    </source>
</evidence>
<dbReference type="GO" id="GO:0140663">
    <property type="term" value="F:ATP-dependent FeS chaperone activity"/>
    <property type="evidence" value="ECO:0007669"/>
    <property type="project" value="InterPro"/>
</dbReference>
<dbReference type="GO" id="GO:0046872">
    <property type="term" value="F:metal ion binding"/>
    <property type="evidence" value="ECO:0007669"/>
    <property type="project" value="UniProtKB-KW"/>
</dbReference>
<dbReference type="InterPro" id="IPR034904">
    <property type="entry name" value="FSCA_dom_sf"/>
</dbReference>
<comment type="function">
    <text evidence="8">Binds and transfers iron-sulfur (Fe-S) clusters to target apoproteins. Can hydrolyze ATP.</text>
</comment>
<reference evidence="10" key="2">
    <citation type="journal article" date="2021" name="PeerJ">
        <title>Extensive microbial diversity within the chicken gut microbiome revealed by metagenomics and culture.</title>
        <authorList>
            <person name="Gilroy R."/>
            <person name="Ravi A."/>
            <person name="Getino M."/>
            <person name="Pursley I."/>
            <person name="Horton D.L."/>
            <person name="Alikhan N.F."/>
            <person name="Baker D."/>
            <person name="Gharbi K."/>
            <person name="Hall N."/>
            <person name="Watson M."/>
            <person name="Adriaenssens E.M."/>
            <person name="Foster-Nyarko E."/>
            <person name="Jarju S."/>
            <person name="Secka A."/>
            <person name="Antonio M."/>
            <person name="Oren A."/>
            <person name="Chaudhuri R.R."/>
            <person name="La Ragione R."/>
            <person name="Hildebrand F."/>
            <person name="Pallen M.J."/>
        </authorList>
    </citation>
    <scope>NUCLEOTIDE SEQUENCE</scope>
    <source>
        <strain evidence="10">B2-16538</strain>
    </source>
</reference>
<dbReference type="GO" id="GO:0051539">
    <property type="term" value="F:4 iron, 4 sulfur cluster binding"/>
    <property type="evidence" value="ECO:0007669"/>
    <property type="project" value="TreeGrafter"/>
</dbReference>
<evidence type="ECO:0000256" key="5">
    <source>
        <dbReference type="ARBA" id="ARBA00022840"/>
    </source>
</evidence>
<keyword evidence="6 8" id="KW-0408">Iron</keyword>
<dbReference type="CDD" id="cd02037">
    <property type="entry name" value="Mrp_NBP35"/>
    <property type="match status" value="1"/>
</dbReference>
<gene>
    <name evidence="10" type="ORF">IAB78_07075</name>
</gene>
<dbReference type="HAMAP" id="MF_02040">
    <property type="entry name" value="Mrp_NBP35"/>
    <property type="match status" value="1"/>
</dbReference>
<evidence type="ECO:0000256" key="4">
    <source>
        <dbReference type="ARBA" id="ARBA00022741"/>
    </source>
</evidence>
<dbReference type="InterPro" id="IPR019591">
    <property type="entry name" value="Mrp/NBP35_ATP-bd"/>
</dbReference>
<dbReference type="InterPro" id="IPR033756">
    <property type="entry name" value="YlxH/NBP35"/>
</dbReference>
<sequence length="372" mass="39873">MKQNEIMKMLYDVQHPAKGDRNIVELGMVDNVECDGDKVTVTLAFPKHRDPLAEYLIGSARAAIIRHAPGTEVEIRTVIRDEAKKKPVGLNLGLEELAGVKHIIGVASGKGGVGKSTVAVNLAVALARLGYKVGLADADVYGPSVPKMTGTEEEQPQAFLDGEKEVIVPLEKYGVKWMSIGYFARPEQALIWRGPMACNALKQMILQVRWGELDFLLIDMPPGTGDIHISLVHDIPLTGAVIVTTPQAVALADVEKGVNMFRNDSIRKPILGLIENMAWFTPEELPDNRYYIFGKNGGAAMADKYGIPLLGQIPIVQSIRESGDEGEPAALSDRPDGLAFAALAGKVAEAASALDGKVAGTAGDMDNTMPGN</sequence>
<dbReference type="PANTHER" id="PTHR42961:SF2">
    <property type="entry name" value="IRON-SULFUR PROTEIN NUBPL"/>
    <property type="match status" value="1"/>
</dbReference>
<proteinExistence type="inferred from homology"/>
<dbReference type="GO" id="GO:0005524">
    <property type="term" value="F:ATP binding"/>
    <property type="evidence" value="ECO:0007669"/>
    <property type="project" value="UniProtKB-UniRule"/>
</dbReference>
<protein>
    <recommendedName>
        <fullName evidence="8">Iron-sulfur cluster carrier protein</fullName>
    </recommendedName>
</protein>